<evidence type="ECO:0000313" key="7">
    <source>
        <dbReference type="Proteomes" id="UP000886597"/>
    </source>
</evidence>
<dbReference type="PIRSF" id="PIRSF000705">
    <property type="entry name" value="DNK"/>
    <property type="match status" value="1"/>
</dbReference>
<keyword evidence="6" id="KW-0808">Transferase</keyword>
<comment type="similarity">
    <text evidence="1">Belongs to the DCK/DGK family.</text>
</comment>
<keyword evidence="6" id="KW-0418">Kinase</keyword>
<comment type="caution">
    <text evidence="6">The sequence shown here is derived from an EMBL/GenBank/DDBJ whole genome shotgun (WGS) entry which is preliminary data.</text>
</comment>
<feature type="binding site" evidence="3">
    <location>
        <position position="73"/>
    </location>
    <ligand>
        <name>substrate</name>
    </ligand>
</feature>
<reference evidence="6" key="1">
    <citation type="submission" date="2019-08" db="EMBL/GenBank/DDBJ databases">
        <authorList>
            <person name="Ishikawa M."/>
            <person name="Suzuki T."/>
            <person name="Matsutani M."/>
        </authorList>
    </citation>
    <scope>NUCLEOTIDE SEQUENCE</scope>
    <source>
        <strain evidence="6">7C1</strain>
    </source>
</reference>
<dbReference type="PANTHER" id="PTHR10513">
    <property type="entry name" value="DEOXYNUCLEOSIDE KINASE"/>
    <property type="match status" value="1"/>
</dbReference>
<dbReference type="InterPro" id="IPR050566">
    <property type="entry name" value="Deoxyribonucleoside_kinase"/>
</dbReference>
<dbReference type="InterPro" id="IPR002624">
    <property type="entry name" value="DCK/DGK"/>
</dbReference>
<dbReference type="PANTHER" id="PTHR10513:SF35">
    <property type="entry name" value="DEOXYADENOSINE KINASE"/>
    <property type="match status" value="1"/>
</dbReference>
<gene>
    <name evidence="6" type="ORF">TK2N_10820</name>
</gene>
<accession>A0AAN4UBA9</accession>
<dbReference type="EMBL" id="BKBQ01000013">
    <property type="protein sequence ID" value="GEQ54238.1"/>
    <property type="molecule type" value="Genomic_DNA"/>
</dbReference>
<dbReference type="Proteomes" id="UP000886597">
    <property type="component" value="Unassembled WGS sequence"/>
</dbReference>
<keyword evidence="4" id="KW-0547">Nucleotide-binding</keyword>
<dbReference type="Pfam" id="PF01712">
    <property type="entry name" value="dNK"/>
    <property type="match status" value="1"/>
</dbReference>
<evidence type="ECO:0000256" key="3">
    <source>
        <dbReference type="PIRSR" id="PIRSR000705-2"/>
    </source>
</evidence>
<keyword evidence="4" id="KW-0067">ATP-binding</keyword>
<protein>
    <submittedName>
        <fullName evidence="6">Deoxyadenosine kinase</fullName>
    </submittedName>
</protein>
<dbReference type="InterPro" id="IPR027417">
    <property type="entry name" value="P-loop_NTPase"/>
</dbReference>
<dbReference type="InterPro" id="IPR031314">
    <property type="entry name" value="DNK_dom"/>
</dbReference>
<feature type="binding site" evidence="3">
    <location>
        <position position="62"/>
    </location>
    <ligand>
        <name>substrate</name>
    </ligand>
</feature>
<name>A0AAN4UBA9_9ENTE</name>
<dbReference type="GO" id="GO:0005737">
    <property type="term" value="C:cytoplasm"/>
    <property type="evidence" value="ECO:0007669"/>
    <property type="project" value="TreeGrafter"/>
</dbReference>
<dbReference type="CDD" id="cd01673">
    <property type="entry name" value="dNK"/>
    <property type="match status" value="1"/>
</dbReference>
<sequence length="233" mass="27517">MMKHYILCVFENIIRKAIKIVIVMAGMIGAGKTTYTTKIAKELHTQPFYEAVDENPILNKYYNNPEKYGFALQIYFLNKRFKSIKEAFFDQNNVLDRSIYEDALFTKINVENGNISIEEYQLYLELLDNMMEELATLPKKAPDLMIYLDASFDHILTNIQKRGRTFEQPTKENGLLTYYQQLHTAYGDWFEQYDHGPKLKIDANRYDVTKEKDWQNVFDQIQTKLNRKEMTIG</sequence>
<proteinExistence type="inferred from homology"/>
<dbReference type="AlphaFoldDB" id="A0AAN4UBA9"/>
<feature type="binding site" evidence="3">
    <location>
        <position position="97"/>
    </location>
    <ligand>
        <name>substrate</name>
    </ligand>
</feature>
<feature type="binding site" evidence="3">
    <location>
        <position position="50"/>
    </location>
    <ligand>
        <name>substrate</name>
    </ligand>
</feature>
<feature type="binding site" evidence="3">
    <location>
        <position position="167"/>
    </location>
    <ligand>
        <name>substrate</name>
    </ligand>
</feature>
<evidence type="ECO:0000256" key="4">
    <source>
        <dbReference type="PIRSR" id="PIRSR000705-3"/>
    </source>
</evidence>
<dbReference type="GO" id="GO:0005524">
    <property type="term" value="F:ATP binding"/>
    <property type="evidence" value="ECO:0007669"/>
    <property type="project" value="UniProtKB-KW"/>
</dbReference>
<feature type="domain" description="Deoxynucleoside kinase" evidence="5">
    <location>
        <begin position="22"/>
        <end position="223"/>
    </location>
</feature>
<evidence type="ECO:0000313" key="6">
    <source>
        <dbReference type="EMBL" id="GEQ54238.1"/>
    </source>
</evidence>
<reference evidence="6" key="2">
    <citation type="journal article" date="2020" name="Int. Dairy J.">
        <title>Lactic acid bacterial diversity in Brie cheese focusing on salt concentration and pH of isolation medium and characterisation of halophilic and alkaliphilic lactic acid bacterial isolates.</title>
        <authorList>
            <person name="Unno R."/>
            <person name="Matsutani M."/>
            <person name="Suzuki T."/>
            <person name="Kodama K."/>
            <person name="Matsushita H."/>
            <person name="Yamasato K."/>
            <person name="Koizumi Y."/>
            <person name="Ishikawa M."/>
        </authorList>
    </citation>
    <scope>NUCLEOTIDE SEQUENCE</scope>
    <source>
        <strain evidence="6">7C1</strain>
    </source>
</reference>
<dbReference type="Gene3D" id="3.40.50.300">
    <property type="entry name" value="P-loop containing nucleotide triphosphate hydrolases"/>
    <property type="match status" value="1"/>
</dbReference>
<evidence type="ECO:0000256" key="1">
    <source>
        <dbReference type="ARBA" id="ARBA00007420"/>
    </source>
</evidence>
<evidence type="ECO:0000256" key="2">
    <source>
        <dbReference type="PIRSR" id="PIRSR000705-1"/>
    </source>
</evidence>
<feature type="binding site" evidence="4">
    <location>
        <begin position="26"/>
        <end position="34"/>
    </location>
    <ligand>
        <name>ATP</name>
        <dbReference type="ChEBI" id="CHEBI:30616"/>
    </ligand>
</feature>
<feature type="active site" description="Proton acceptor" evidence="2">
    <location>
        <position position="96"/>
    </location>
</feature>
<organism evidence="6 7">
    <name type="scientific">Tetragenococcus koreensis</name>
    <dbReference type="NCBI Taxonomy" id="290335"/>
    <lineage>
        <taxon>Bacteria</taxon>
        <taxon>Bacillati</taxon>
        <taxon>Bacillota</taxon>
        <taxon>Bacilli</taxon>
        <taxon>Lactobacillales</taxon>
        <taxon>Enterococcaceae</taxon>
        <taxon>Tetragenococcus</taxon>
    </lineage>
</organism>
<feature type="binding site" evidence="3">
    <location>
        <position position="102"/>
    </location>
    <ligand>
        <name>substrate</name>
    </ligand>
</feature>
<dbReference type="GO" id="GO:0019136">
    <property type="term" value="F:deoxynucleoside kinase activity"/>
    <property type="evidence" value="ECO:0007669"/>
    <property type="project" value="InterPro"/>
</dbReference>
<evidence type="ECO:0000259" key="5">
    <source>
        <dbReference type="Pfam" id="PF01712"/>
    </source>
</evidence>
<dbReference type="SUPFAM" id="SSF52540">
    <property type="entry name" value="P-loop containing nucleoside triphosphate hydrolases"/>
    <property type="match status" value="1"/>
</dbReference>